<dbReference type="NCBIfam" id="NF004046">
    <property type="entry name" value="PRK05563.1"/>
    <property type="match status" value="1"/>
</dbReference>
<dbReference type="PRINTS" id="PR00300">
    <property type="entry name" value="CLPPROTEASEA"/>
</dbReference>
<dbReference type="Gene3D" id="1.20.272.10">
    <property type="match status" value="1"/>
</dbReference>
<dbReference type="GO" id="GO:0006261">
    <property type="term" value="P:DNA-templated DNA replication"/>
    <property type="evidence" value="ECO:0007669"/>
    <property type="project" value="TreeGrafter"/>
</dbReference>
<dbReference type="FunFam" id="3.40.50.300:FF:000014">
    <property type="entry name" value="DNA polymerase III subunit gamma/tau"/>
    <property type="match status" value="1"/>
</dbReference>
<dbReference type="Proteomes" id="UP000183997">
    <property type="component" value="Unassembled WGS sequence"/>
</dbReference>
<sequence length="552" mass="61019">MAYKALYRTWRPQKFQDIVGQQHITRTLQNALLQGKVAHAYLFCGPRGTGKTTTAKVLAKALNCLEPASGEPCNHCQNCLAVNEGNSVDVVEIDAASNRGIDEIRDLRERVKFTPSTGRRKVYIIDEVHMLTDQAFNALLKTLEEPPGHVVFVLATTEAHKVPVTILSRCQRFDFRRIKPAEMVERLREVAKGAAIEVNEEALWLIAKAAEGGLRDALSILDQGAAFAVDTVTAGDIHSILGTVQQDILQSMVKFLADGKTGEALQLVSKLADLGKDLRLFTREMTTFLRDLLVDSIEGRGTGEQISNDNLFYLLKLLVQAEQDMKWSSQPGLVLELALVKASRPELGGSLEALTQRVAELERQLASGTLPRSRAPEITMPAEPNPTPTPPSPSRTDPTEEKVPVTPVNKTIKEGISPEKTSLHVGGEDVSGVVRQGWPDLMGDIKNGKKPLWILLNETKPSLEAQGNIVTLFFEDDFDVRRADKPEYKKYLEWLLGKHFSGSWEVRCVHAKKPPLSTLKPEEDPVYTEAVRIFGKDLVILENDPSETGGVK</sequence>
<evidence type="ECO:0000256" key="8">
    <source>
        <dbReference type="ARBA" id="ARBA00022833"/>
    </source>
</evidence>
<dbReference type="InterPro" id="IPR045085">
    <property type="entry name" value="HLD_clamp_pol_III_gamma_tau"/>
</dbReference>
<dbReference type="RefSeq" id="WP_072912608.1">
    <property type="nucleotide sequence ID" value="NZ_FRAR01000011.1"/>
</dbReference>
<dbReference type="EMBL" id="FRAR01000011">
    <property type="protein sequence ID" value="SHK33417.1"/>
    <property type="molecule type" value="Genomic_DNA"/>
</dbReference>
<keyword evidence="8" id="KW-0862">Zinc</keyword>
<dbReference type="InterPro" id="IPR027417">
    <property type="entry name" value="P-loop_NTPase"/>
</dbReference>
<protein>
    <recommendedName>
        <fullName evidence="2">DNA-directed DNA polymerase</fullName>
        <ecNumber evidence="2">2.7.7.7</ecNumber>
    </recommendedName>
</protein>
<name>A0A1M6RM42_9FIRM</name>
<dbReference type="Pfam" id="PF12169">
    <property type="entry name" value="DNA_pol3_gamma3"/>
    <property type="match status" value="1"/>
</dbReference>
<dbReference type="InterPro" id="IPR003593">
    <property type="entry name" value="AAA+_ATPase"/>
</dbReference>
<dbReference type="SUPFAM" id="SSF52540">
    <property type="entry name" value="P-loop containing nucleoside triphosphate hydrolases"/>
    <property type="match status" value="1"/>
</dbReference>
<dbReference type="SUPFAM" id="SSF48019">
    <property type="entry name" value="post-AAA+ oligomerization domain-like"/>
    <property type="match status" value="1"/>
</dbReference>
<feature type="compositionally biased region" description="Pro residues" evidence="12">
    <location>
        <begin position="383"/>
        <end position="393"/>
    </location>
</feature>
<dbReference type="GO" id="GO:0003677">
    <property type="term" value="F:DNA binding"/>
    <property type="evidence" value="ECO:0007669"/>
    <property type="project" value="InterPro"/>
</dbReference>
<dbReference type="Pfam" id="PF22608">
    <property type="entry name" value="DNAX_ATPase_lid"/>
    <property type="match status" value="1"/>
</dbReference>
<dbReference type="AlphaFoldDB" id="A0A1M6RM42"/>
<feature type="region of interest" description="Disordered" evidence="12">
    <location>
        <begin position="365"/>
        <end position="404"/>
    </location>
</feature>
<dbReference type="GO" id="GO:0046872">
    <property type="term" value="F:metal ion binding"/>
    <property type="evidence" value="ECO:0007669"/>
    <property type="project" value="UniProtKB-KW"/>
</dbReference>
<keyword evidence="10" id="KW-0239">DNA-directed DNA polymerase</keyword>
<dbReference type="CDD" id="cd00009">
    <property type="entry name" value="AAA"/>
    <property type="match status" value="1"/>
</dbReference>
<dbReference type="InterPro" id="IPR001270">
    <property type="entry name" value="ClpA/B"/>
</dbReference>
<evidence type="ECO:0000256" key="9">
    <source>
        <dbReference type="ARBA" id="ARBA00022840"/>
    </source>
</evidence>
<dbReference type="STRING" id="1121421.SAMN02745123_01516"/>
<feature type="domain" description="AAA+ ATPase" evidence="13">
    <location>
        <begin position="37"/>
        <end position="179"/>
    </location>
</feature>
<accession>A0A1M6RM42</accession>
<evidence type="ECO:0000256" key="7">
    <source>
        <dbReference type="ARBA" id="ARBA00022741"/>
    </source>
</evidence>
<dbReference type="PANTHER" id="PTHR11669">
    <property type="entry name" value="REPLICATION FACTOR C / DNA POLYMERASE III GAMMA-TAU SUBUNIT"/>
    <property type="match status" value="1"/>
</dbReference>
<evidence type="ECO:0000256" key="2">
    <source>
        <dbReference type="ARBA" id="ARBA00012417"/>
    </source>
</evidence>
<organism evidence="14 15">
    <name type="scientific">Desulforamulus aeronauticus DSM 10349</name>
    <dbReference type="NCBI Taxonomy" id="1121421"/>
    <lineage>
        <taxon>Bacteria</taxon>
        <taxon>Bacillati</taxon>
        <taxon>Bacillota</taxon>
        <taxon>Clostridia</taxon>
        <taxon>Eubacteriales</taxon>
        <taxon>Peptococcaceae</taxon>
        <taxon>Desulforamulus</taxon>
    </lineage>
</organism>
<dbReference type="InterPro" id="IPR012763">
    <property type="entry name" value="DNA_pol_III_sug/sutau_N"/>
</dbReference>
<evidence type="ECO:0000256" key="6">
    <source>
        <dbReference type="ARBA" id="ARBA00022723"/>
    </source>
</evidence>
<dbReference type="EC" id="2.7.7.7" evidence="2"/>
<dbReference type="OrthoDB" id="9810148at2"/>
<evidence type="ECO:0000256" key="4">
    <source>
        <dbReference type="ARBA" id="ARBA00022695"/>
    </source>
</evidence>
<evidence type="ECO:0000313" key="15">
    <source>
        <dbReference type="Proteomes" id="UP000183997"/>
    </source>
</evidence>
<dbReference type="GO" id="GO:0005524">
    <property type="term" value="F:ATP binding"/>
    <property type="evidence" value="ECO:0007669"/>
    <property type="project" value="UniProtKB-KW"/>
</dbReference>
<dbReference type="Pfam" id="PF13177">
    <property type="entry name" value="DNA_pol3_delta2"/>
    <property type="match status" value="1"/>
</dbReference>
<keyword evidence="15" id="KW-1185">Reference proteome</keyword>
<evidence type="ECO:0000256" key="12">
    <source>
        <dbReference type="SAM" id="MobiDB-lite"/>
    </source>
</evidence>
<proteinExistence type="inferred from homology"/>
<gene>
    <name evidence="14" type="ORF">SAMN02745123_01516</name>
</gene>
<dbReference type="SMART" id="SM00382">
    <property type="entry name" value="AAA"/>
    <property type="match status" value="1"/>
</dbReference>
<keyword evidence="7" id="KW-0547">Nucleotide-binding</keyword>
<dbReference type="InterPro" id="IPR008921">
    <property type="entry name" value="DNA_pol3_clamp-load_cplx_C"/>
</dbReference>
<evidence type="ECO:0000256" key="3">
    <source>
        <dbReference type="ARBA" id="ARBA00022679"/>
    </source>
</evidence>
<evidence type="ECO:0000256" key="1">
    <source>
        <dbReference type="ARBA" id="ARBA00006360"/>
    </source>
</evidence>
<keyword evidence="9" id="KW-0067">ATP-binding</keyword>
<dbReference type="PANTHER" id="PTHR11669:SF0">
    <property type="entry name" value="PROTEIN STICHEL-LIKE 2"/>
    <property type="match status" value="1"/>
</dbReference>
<dbReference type="InterPro" id="IPR022754">
    <property type="entry name" value="DNA_pol_III_gamma-3"/>
</dbReference>
<dbReference type="Gene3D" id="3.40.50.300">
    <property type="entry name" value="P-loop containing nucleotide triphosphate hydrolases"/>
    <property type="match status" value="1"/>
</dbReference>
<dbReference type="GO" id="GO:0009360">
    <property type="term" value="C:DNA polymerase III complex"/>
    <property type="evidence" value="ECO:0007669"/>
    <property type="project" value="InterPro"/>
</dbReference>
<evidence type="ECO:0000313" key="14">
    <source>
        <dbReference type="EMBL" id="SHK33417.1"/>
    </source>
</evidence>
<keyword evidence="3" id="KW-0808">Transferase</keyword>
<keyword evidence="5" id="KW-0235">DNA replication</keyword>
<dbReference type="NCBIfam" id="TIGR02397">
    <property type="entry name" value="dnaX_nterm"/>
    <property type="match status" value="1"/>
</dbReference>
<dbReference type="Gene3D" id="1.10.8.60">
    <property type="match status" value="1"/>
</dbReference>
<reference evidence="15" key="1">
    <citation type="submission" date="2016-11" db="EMBL/GenBank/DDBJ databases">
        <authorList>
            <person name="Varghese N."/>
            <person name="Submissions S."/>
        </authorList>
    </citation>
    <scope>NUCLEOTIDE SEQUENCE [LARGE SCALE GENOMIC DNA]</scope>
    <source>
        <strain evidence="15">DSM 10349</strain>
    </source>
</reference>
<evidence type="ECO:0000256" key="5">
    <source>
        <dbReference type="ARBA" id="ARBA00022705"/>
    </source>
</evidence>
<evidence type="ECO:0000259" key="13">
    <source>
        <dbReference type="SMART" id="SM00382"/>
    </source>
</evidence>
<evidence type="ECO:0000256" key="10">
    <source>
        <dbReference type="ARBA" id="ARBA00022932"/>
    </source>
</evidence>
<dbReference type="CDD" id="cd18137">
    <property type="entry name" value="HLD_clamp_pol_III_gamma_tau"/>
    <property type="match status" value="1"/>
</dbReference>
<comment type="similarity">
    <text evidence="1">Belongs to the DnaX/STICHEL family.</text>
</comment>
<keyword evidence="6" id="KW-0479">Metal-binding</keyword>
<keyword evidence="4" id="KW-0548">Nucleotidyltransferase</keyword>
<dbReference type="InterPro" id="IPR050238">
    <property type="entry name" value="DNA_Rep/Repair_Clamp_Loader"/>
</dbReference>
<dbReference type="GO" id="GO:0003887">
    <property type="term" value="F:DNA-directed DNA polymerase activity"/>
    <property type="evidence" value="ECO:0007669"/>
    <property type="project" value="UniProtKB-KW"/>
</dbReference>
<evidence type="ECO:0000256" key="11">
    <source>
        <dbReference type="ARBA" id="ARBA00049244"/>
    </source>
</evidence>
<comment type="catalytic activity">
    <reaction evidence="11">
        <text>DNA(n) + a 2'-deoxyribonucleoside 5'-triphosphate = DNA(n+1) + diphosphate</text>
        <dbReference type="Rhea" id="RHEA:22508"/>
        <dbReference type="Rhea" id="RHEA-COMP:17339"/>
        <dbReference type="Rhea" id="RHEA-COMP:17340"/>
        <dbReference type="ChEBI" id="CHEBI:33019"/>
        <dbReference type="ChEBI" id="CHEBI:61560"/>
        <dbReference type="ChEBI" id="CHEBI:173112"/>
        <dbReference type="EC" id="2.7.7.7"/>
    </reaction>
</comment>